<organism evidence="1 2">
    <name type="scientific">Acetobacter pomorum DM001</name>
    <dbReference type="NCBI Taxonomy" id="945681"/>
    <lineage>
        <taxon>Bacteria</taxon>
        <taxon>Pseudomonadati</taxon>
        <taxon>Pseudomonadota</taxon>
        <taxon>Alphaproteobacteria</taxon>
        <taxon>Acetobacterales</taxon>
        <taxon>Acetobacteraceae</taxon>
        <taxon>Acetobacter</taxon>
    </lineage>
</organism>
<dbReference type="EMBL" id="AEUP01000029">
    <property type="protein sequence ID" value="EGE47439.1"/>
    <property type="molecule type" value="Genomic_DNA"/>
</dbReference>
<proteinExistence type="predicted"/>
<evidence type="ECO:0000313" key="2">
    <source>
        <dbReference type="Proteomes" id="UP000018454"/>
    </source>
</evidence>
<dbReference type="AlphaFoldDB" id="F1YUN2"/>
<protein>
    <submittedName>
        <fullName evidence="1">Uncharacterized protein</fullName>
    </submittedName>
</protein>
<dbReference type="RefSeq" id="WP_006116728.1">
    <property type="nucleotide sequence ID" value="NZ_AEUP01000029.1"/>
</dbReference>
<comment type="caution">
    <text evidence="1">The sequence shown here is derived from an EMBL/GenBank/DDBJ whole genome shotgun (WGS) entry which is preliminary data.</text>
</comment>
<sequence length="158" mass="17455">MVQNELLGDRKMLNLKQRVVSAAAALTISIIGNTAWAVEPALESLDCRHLFVEDVKLSDKVDALQHKEETDIENGNAEEDKGFFVKLDPIPGIGVMKGMTLTPAGKPLREDSTEMGLNTLQTRLASVRSIEQRKMCPEIGISPQKRTTILDDQVRSVQ</sequence>
<name>F1YUN2_9PROT</name>
<dbReference type="Proteomes" id="UP000018454">
    <property type="component" value="Unassembled WGS sequence"/>
</dbReference>
<accession>F1YUN2</accession>
<evidence type="ECO:0000313" key="1">
    <source>
        <dbReference type="EMBL" id="EGE47439.1"/>
    </source>
</evidence>
<gene>
    <name evidence="1" type="ORF">APO_1656</name>
</gene>
<reference evidence="1 2" key="1">
    <citation type="journal article" date="2011" name="Science">
        <title>Drosophila microbiome modulates host developmental and metabolic homeostasis via insulin signaling.</title>
        <authorList>
            <person name="Shin S.C."/>
            <person name="Kim S.H."/>
            <person name="You H."/>
            <person name="Kim B."/>
            <person name="Kim A.C."/>
            <person name="Lee K.A."/>
            <person name="Yoon J.H."/>
            <person name="Ryu J.H."/>
            <person name="Lee W.J."/>
        </authorList>
    </citation>
    <scope>NUCLEOTIDE SEQUENCE [LARGE SCALE GENOMIC DNA]</scope>
    <source>
        <strain evidence="1 2">DM001</strain>
    </source>
</reference>